<dbReference type="Proteomes" id="UP000515312">
    <property type="component" value="Chromosome"/>
</dbReference>
<organism evidence="1 2">
    <name type="scientific">Alloacidobacterium dinghuense</name>
    <dbReference type="NCBI Taxonomy" id="2763107"/>
    <lineage>
        <taxon>Bacteria</taxon>
        <taxon>Pseudomonadati</taxon>
        <taxon>Acidobacteriota</taxon>
        <taxon>Terriglobia</taxon>
        <taxon>Terriglobales</taxon>
        <taxon>Acidobacteriaceae</taxon>
        <taxon>Alloacidobacterium</taxon>
    </lineage>
</organism>
<evidence type="ECO:0000313" key="1">
    <source>
        <dbReference type="EMBL" id="QNI33805.1"/>
    </source>
</evidence>
<proteinExistence type="predicted"/>
<sequence length="156" mass="17566">MSPNAEQAGNHSSAARIGRWVIPAIPFGWTWIPDFGIQRRAENTVPSNIYLKEDELLVGDQLILYIQTQVTLMKRTFLDPAIAGPAPLTFPGADECSMLMLKHQPLNQVTVIQVQHYLRAGKWIGIATLTTTEVELLKVRPDFEQFMKLLRIQPAT</sequence>
<keyword evidence="2" id="KW-1185">Reference proteome</keyword>
<reference evidence="1 2" key="1">
    <citation type="submission" date="2020-08" db="EMBL/GenBank/DDBJ databases">
        <title>Edaphobacter telluris sp. nov. and Acidobacterium dinghuensis sp. nov., two acidobacteria isolated from forest soil.</title>
        <authorList>
            <person name="Fu J."/>
            <person name="Qiu L."/>
        </authorList>
    </citation>
    <scope>NUCLEOTIDE SEQUENCE [LARGE SCALE GENOMIC DNA]</scope>
    <source>
        <strain evidence="1">4Y35</strain>
    </source>
</reference>
<dbReference type="EMBL" id="CP060394">
    <property type="protein sequence ID" value="QNI33805.1"/>
    <property type="molecule type" value="Genomic_DNA"/>
</dbReference>
<dbReference type="AlphaFoldDB" id="A0A7G8BMN5"/>
<accession>A0A7G8BMN5</accession>
<dbReference type="KEGG" id="adin:H7849_07765"/>
<name>A0A7G8BMN5_9BACT</name>
<gene>
    <name evidence="1" type="ORF">H7849_07765</name>
</gene>
<evidence type="ECO:0000313" key="2">
    <source>
        <dbReference type="Proteomes" id="UP000515312"/>
    </source>
</evidence>
<protein>
    <submittedName>
        <fullName evidence="1">Uncharacterized protein</fullName>
    </submittedName>
</protein>
<dbReference type="RefSeq" id="WP_186745469.1">
    <property type="nucleotide sequence ID" value="NZ_CP060394.1"/>
</dbReference>